<comment type="cofactor">
    <cofactor evidence="1">
        <name>[4Fe-4S] cluster</name>
        <dbReference type="ChEBI" id="CHEBI:49883"/>
    </cofactor>
</comment>
<dbReference type="InterPro" id="IPR016435">
    <property type="entry name" value="DPH1/DPH2"/>
</dbReference>
<dbReference type="FunFam" id="3.40.50.11860:FF:000001">
    <property type="entry name" value="2-(3-amino-3-carboxypropyl)histidine synthase subunit 2"/>
    <property type="match status" value="1"/>
</dbReference>
<dbReference type="SFLD" id="SFLDS00032">
    <property type="entry name" value="Radical_SAM_3-amino-3-carboxyp"/>
    <property type="match status" value="1"/>
</dbReference>
<dbReference type="GO" id="GO:0120513">
    <property type="term" value="C:2-(3-amino-3-carboxypropyl)histidine synthase complex"/>
    <property type="evidence" value="ECO:0007669"/>
    <property type="project" value="EnsemblFungi"/>
</dbReference>
<comment type="pathway">
    <text evidence="2 7">Protein modification; peptidyl-diphthamide biosynthesis.</text>
</comment>
<feature type="compositionally biased region" description="Basic and acidic residues" evidence="8">
    <location>
        <begin position="468"/>
        <end position="480"/>
    </location>
</feature>
<feature type="region of interest" description="Disordered" evidence="8">
    <location>
        <begin position="565"/>
        <end position="598"/>
    </location>
</feature>
<proteinExistence type="inferred from homology"/>
<dbReference type="PANTHER" id="PTHR10762">
    <property type="entry name" value="DIPHTHAMIDE BIOSYNTHESIS PROTEIN"/>
    <property type="match status" value="1"/>
</dbReference>
<dbReference type="SFLD" id="SFLDG01121">
    <property type="entry name" value="Diphthamide_biosynthesis"/>
    <property type="match status" value="1"/>
</dbReference>
<dbReference type="STRING" id="1266660.A0A1G4K496"/>
<dbReference type="Gene3D" id="3.40.50.11840">
    <property type="entry name" value="Diphthamide synthesis DPH1/DPH2 domain 1"/>
    <property type="match status" value="1"/>
</dbReference>
<evidence type="ECO:0000256" key="1">
    <source>
        <dbReference type="ARBA" id="ARBA00001966"/>
    </source>
</evidence>
<evidence type="ECO:0000256" key="2">
    <source>
        <dbReference type="ARBA" id="ARBA00005156"/>
    </source>
</evidence>
<evidence type="ECO:0000256" key="4">
    <source>
        <dbReference type="ARBA" id="ARBA00022723"/>
    </source>
</evidence>
<dbReference type="NCBIfam" id="TIGR00322">
    <property type="entry name" value="diphth2_R"/>
    <property type="match status" value="1"/>
</dbReference>
<accession>A0A1G4K496</accession>
<dbReference type="Pfam" id="PF01866">
    <property type="entry name" value="Diphthamide_syn"/>
    <property type="match status" value="1"/>
</dbReference>
<evidence type="ECO:0000256" key="7">
    <source>
        <dbReference type="RuleBase" id="RU364133"/>
    </source>
</evidence>
<evidence type="ECO:0000256" key="8">
    <source>
        <dbReference type="SAM" id="MobiDB-lite"/>
    </source>
</evidence>
<dbReference type="AlphaFoldDB" id="A0A1G4K496"/>
<dbReference type="NCBIfam" id="TIGR00272">
    <property type="entry name" value="DPH2"/>
    <property type="match status" value="1"/>
</dbReference>
<dbReference type="UniPathway" id="UPA00559"/>
<dbReference type="GO" id="GO:0005737">
    <property type="term" value="C:cytoplasm"/>
    <property type="evidence" value="ECO:0007669"/>
    <property type="project" value="UniProtKB-SubCell"/>
</dbReference>
<dbReference type="InterPro" id="IPR042265">
    <property type="entry name" value="DPH1/DPH2_3"/>
</dbReference>
<dbReference type="GO" id="GO:0046872">
    <property type="term" value="F:metal ion binding"/>
    <property type="evidence" value="ECO:0007669"/>
    <property type="project" value="UniProtKB-KW"/>
</dbReference>
<keyword evidence="10" id="KW-1185">Reference proteome</keyword>
<feature type="compositionally biased region" description="Acidic residues" evidence="8">
    <location>
        <begin position="454"/>
        <end position="467"/>
    </location>
</feature>
<dbReference type="InterPro" id="IPR042263">
    <property type="entry name" value="DPH1/DPH2_1"/>
</dbReference>
<evidence type="ECO:0000256" key="6">
    <source>
        <dbReference type="ARBA" id="ARBA00023014"/>
    </source>
</evidence>
<dbReference type="PANTHER" id="PTHR10762:SF2">
    <property type="entry name" value="2-(3-AMINO-3-CARBOXYPROPYL)HISTIDINE SYNTHASE SUBUNIT 2"/>
    <property type="match status" value="1"/>
</dbReference>
<dbReference type="InterPro" id="IPR010014">
    <property type="entry name" value="DHP2"/>
</dbReference>
<keyword evidence="4 7" id="KW-0479">Metal-binding</keyword>
<comment type="function">
    <text evidence="7">Required for the first step of diphthamide biosynthesis, a post-translational modification of histidine which occurs in elongation factor 2. DPH1 and DPH2 transfer a 3-amino-3-carboxypropyl (ACP) group from S-adenosyl-L-methionine (SAM) to a histidine residue, the reaction is assisted by a reduction system comprising DPH3 and a NADH-dependent reductase. Facilitates the reduction of the catalytic iron-sulfur cluster found in the DPH1 subunit.</text>
</comment>
<dbReference type="GO" id="GO:0090560">
    <property type="term" value="F:2-(3-amino-3-carboxypropyl)histidine synthase activity"/>
    <property type="evidence" value="ECO:0007669"/>
    <property type="project" value="EnsemblFungi"/>
</dbReference>
<comment type="subcellular location">
    <subcellularLocation>
        <location evidence="7">Cytoplasm</location>
    </subcellularLocation>
</comment>
<protein>
    <recommendedName>
        <fullName evidence="7">2-(3-amino-3-carboxypropyl)histidine synthase subunit 2</fullName>
    </recommendedName>
</protein>
<sequence length="598" mass="66507">MNGETVVAPALSTTQAEETFNLGRVTDTVKDRHSYLGCNPTTHEDLVVHLRNHYRVDDIVRFLNENKHFNKITLQFPDSLVQDAAIIAQLLQQNILDHSAGESANSKLKSACKSGDQASGCCQKSSDEGLQSENRARRVWILADTAYSACCVDEVASEHVNGDLVIHFGDACLNAVQKLPVLYCFGNPYLDLEATAVQFQKEYSDLNEKVVLMANAPYSCHLKALHENLRSLGYSNVLFSNINKDYAGPNASFVGLQSHESSSNAPVVENRVILGLDEISGISSEEFQSDYSLFHITIPEDPRLLFLTTKFKSLKVYDPVDNTVSGGPFPSMMKRYKFMHEARTAGTIGILVNTLSLRNTNETIKRVAKLIKENGKKHYMFVVGKPNVAKLANFEAIDVWCILGCGQSGIIVDQFNEFLKPIITPYELTLALNPEVTWTGQWLVDFKQVLQEIENEDDDDDDDDDRGEEGKGEGESERNDTPLAEHNNDNFESEAPEFNAVSGRYVNNSRPLRNLVHVNIQSPEEPKSTKSNQLVEKFSGAVTIGNTFSTSASYLQQRQWTGLGSDFTPENYEEEGATLEEGGSGIASQYQFDKQNKN</sequence>
<name>A0A1G4K496_9SACH</name>
<dbReference type="GO" id="GO:0017183">
    <property type="term" value="P:protein histidyl modification to diphthamide"/>
    <property type="evidence" value="ECO:0007669"/>
    <property type="project" value="UniProtKB-UniPathway"/>
</dbReference>
<evidence type="ECO:0000313" key="9">
    <source>
        <dbReference type="EMBL" id="SCU98539.1"/>
    </source>
</evidence>
<dbReference type="Proteomes" id="UP000190274">
    <property type="component" value="Chromosome H"/>
</dbReference>
<keyword evidence="6 7" id="KW-0411">Iron-sulfur</keyword>
<feature type="region of interest" description="Disordered" evidence="8">
    <location>
        <begin position="454"/>
        <end position="494"/>
    </location>
</feature>
<keyword evidence="7" id="KW-0963">Cytoplasm</keyword>
<evidence type="ECO:0000313" key="10">
    <source>
        <dbReference type="Proteomes" id="UP000190274"/>
    </source>
</evidence>
<evidence type="ECO:0000256" key="3">
    <source>
        <dbReference type="ARBA" id="ARBA00006179"/>
    </source>
</evidence>
<reference evidence="9 10" key="1">
    <citation type="submission" date="2016-03" db="EMBL/GenBank/DDBJ databases">
        <authorList>
            <person name="Devillers H."/>
        </authorList>
    </citation>
    <scope>NUCLEOTIDE SEQUENCE [LARGE SCALE GENOMIC DNA]</scope>
    <source>
        <strain evidence="9">CBS 10888</strain>
    </source>
</reference>
<dbReference type="GO" id="GO:0051539">
    <property type="term" value="F:4 iron, 4 sulfur cluster binding"/>
    <property type="evidence" value="ECO:0007669"/>
    <property type="project" value="EnsemblFungi"/>
</dbReference>
<organism evidence="9 10">
    <name type="scientific">Lachancea dasiensis</name>
    <dbReference type="NCBI Taxonomy" id="1072105"/>
    <lineage>
        <taxon>Eukaryota</taxon>
        <taxon>Fungi</taxon>
        <taxon>Dikarya</taxon>
        <taxon>Ascomycota</taxon>
        <taxon>Saccharomycotina</taxon>
        <taxon>Saccharomycetes</taxon>
        <taxon>Saccharomycetales</taxon>
        <taxon>Saccharomycetaceae</taxon>
        <taxon>Lachancea</taxon>
    </lineage>
</organism>
<gene>
    <name evidence="9" type="ORF">LADA_0H13740G</name>
</gene>
<feature type="compositionally biased region" description="Polar residues" evidence="8">
    <location>
        <begin position="586"/>
        <end position="598"/>
    </location>
</feature>
<keyword evidence="5 7" id="KW-0408">Iron</keyword>
<evidence type="ECO:0000256" key="5">
    <source>
        <dbReference type="ARBA" id="ARBA00023004"/>
    </source>
</evidence>
<comment type="similarity">
    <text evidence="3 7">Belongs to the DPH1/DPH2 family. DPH2 subfamily.</text>
</comment>
<dbReference type="SFLD" id="SFLDF00408">
    <property type="entry name" value="Diphthamide_biosynthesis_famil"/>
    <property type="match status" value="1"/>
</dbReference>
<dbReference type="EMBL" id="LT598461">
    <property type="protein sequence ID" value="SCU98539.1"/>
    <property type="molecule type" value="Genomic_DNA"/>
</dbReference>
<dbReference type="Gene3D" id="3.40.50.11860">
    <property type="entry name" value="Diphthamide synthesis DPH1/DPH2 domain 3"/>
    <property type="match status" value="1"/>
</dbReference>
<dbReference type="OrthoDB" id="449241at2759"/>